<dbReference type="GO" id="GO:0006515">
    <property type="term" value="P:protein quality control for misfolded or incompletely synthesized proteins"/>
    <property type="evidence" value="ECO:0007669"/>
    <property type="project" value="TreeGrafter"/>
</dbReference>
<evidence type="ECO:0000256" key="3">
    <source>
        <dbReference type="ARBA" id="ARBA00022825"/>
    </source>
</evidence>
<gene>
    <name evidence="4" type="ORF">GCM10011380_08780</name>
</gene>
<sequence>MNRKLLALARDNEGTGAGIRSEVADDVTTIYVYDVIDGFWGVSATDFARELKAVTTPKVLIRINSPGGDVFEARAMMTAIADHPATFTARVDGLAASAATALTIACDAVEIAEGGFYMIHQAWTFVMGNADDLKATAELLGKIDDVLVDGYAERSGKSADEIRAWMKAETWFGAQEAVDAGFADSVIAVTGKKAKAQARAFNLSAFANAPKALTEKQPEIDEGPRHRALARLGLYDRTA</sequence>
<dbReference type="EMBL" id="BMIH01000001">
    <property type="protein sequence ID" value="GGB21457.1"/>
    <property type="molecule type" value="Genomic_DNA"/>
</dbReference>
<keyword evidence="3" id="KW-0720">Serine protease</keyword>
<proteinExistence type="predicted"/>
<dbReference type="NCBIfam" id="NF045542">
    <property type="entry name" value="Clp_rel_HeadMat"/>
    <property type="match status" value="1"/>
</dbReference>
<dbReference type="InterPro" id="IPR029045">
    <property type="entry name" value="ClpP/crotonase-like_dom_sf"/>
</dbReference>
<dbReference type="GO" id="GO:0004252">
    <property type="term" value="F:serine-type endopeptidase activity"/>
    <property type="evidence" value="ECO:0007669"/>
    <property type="project" value="TreeGrafter"/>
</dbReference>
<dbReference type="GO" id="GO:0009368">
    <property type="term" value="C:endopeptidase Clp complex"/>
    <property type="evidence" value="ECO:0007669"/>
    <property type="project" value="TreeGrafter"/>
</dbReference>
<organism evidence="4 5">
    <name type="scientific">Sphingomonas metalli</name>
    <dbReference type="NCBI Taxonomy" id="1779358"/>
    <lineage>
        <taxon>Bacteria</taxon>
        <taxon>Pseudomonadati</taxon>
        <taxon>Pseudomonadota</taxon>
        <taxon>Alphaproteobacteria</taxon>
        <taxon>Sphingomonadales</taxon>
        <taxon>Sphingomonadaceae</taxon>
        <taxon>Sphingomonas</taxon>
    </lineage>
</organism>
<dbReference type="AlphaFoldDB" id="A0A916WR02"/>
<evidence type="ECO:0000313" key="5">
    <source>
        <dbReference type="Proteomes" id="UP000623067"/>
    </source>
</evidence>
<dbReference type="Gene3D" id="3.90.226.10">
    <property type="entry name" value="2-enoyl-CoA Hydratase, Chain A, domain 1"/>
    <property type="match status" value="1"/>
</dbReference>
<dbReference type="Proteomes" id="UP000623067">
    <property type="component" value="Unassembled WGS sequence"/>
</dbReference>
<protein>
    <submittedName>
        <fullName evidence="4">Peptidase</fullName>
    </submittedName>
</protein>
<evidence type="ECO:0000256" key="2">
    <source>
        <dbReference type="ARBA" id="ARBA00022801"/>
    </source>
</evidence>
<dbReference type="PANTHER" id="PTHR10381">
    <property type="entry name" value="ATP-DEPENDENT CLP PROTEASE PROTEOLYTIC SUBUNIT"/>
    <property type="match status" value="1"/>
</dbReference>
<keyword evidence="2" id="KW-0378">Hydrolase</keyword>
<reference evidence="4" key="2">
    <citation type="submission" date="2020-09" db="EMBL/GenBank/DDBJ databases">
        <authorList>
            <person name="Sun Q."/>
            <person name="Zhou Y."/>
        </authorList>
    </citation>
    <scope>NUCLEOTIDE SEQUENCE</scope>
    <source>
        <strain evidence="4">CGMCC 1.15330</strain>
    </source>
</reference>
<accession>A0A916WR02</accession>
<name>A0A916WR02_9SPHN</name>
<evidence type="ECO:0000256" key="1">
    <source>
        <dbReference type="ARBA" id="ARBA00022670"/>
    </source>
</evidence>
<dbReference type="CDD" id="cd07016">
    <property type="entry name" value="S14_ClpP_1"/>
    <property type="match status" value="1"/>
</dbReference>
<dbReference type="PANTHER" id="PTHR10381:SF70">
    <property type="entry name" value="ATP-DEPENDENT CLP PROTEASE PROTEOLYTIC SUBUNIT"/>
    <property type="match status" value="1"/>
</dbReference>
<dbReference type="GO" id="GO:0051117">
    <property type="term" value="F:ATPase binding"/>
    <property type="evidence" value="ECO:0007669"/>
    <property type="project" value="TreeGrafter"/>
</dbReference>
<reference evidence="4" key="1">
    <citation type="journal article" date="2014" name="Int. J. Syst. Evol. Microbiol.">
        <title>Complete genome sequence of Corynebacterium casei LMG S-19264T (=DSM 44701T), isolated from a smear-ripened cheese.</title>
        <authorList>
            <consortium name="US DOE Joint Genome Institute (JGI-PGF)"/>
            <person name="Walter F."/>
            <person name="Albersmeier A."/>
            <person name="Kalinowski J."/>
            <person name="Ruckert C."/>
        </authorList>
    </citation>
    <scope>NUCLEOTIDE SEQUENCE</scope>
    <source>
        <strain evidence="4">CGMCC 1.15330</strain>
    </source>
</reference>
<dbReference type="InterPro" id="IPR023562">
    <property type="entry name" value="ClpP/TepA"/>
</dbReference>
<evidence type="ECO:0000313" key="4">
    <source>
        <dbReference type="EMBL" id="GGB21457.1"/>
    </source>
</evidence>
<dbReference type="GO" id="GO:0004176">
    <property type="term" value="F:ATP-dependent peptidase activity"/>
    <property type="evidence" value="ECO:0007669"/>
    <property type="project" value="TreeGrafter"/>
</dbReference>
<dbReference type="RefSeq" id="WP_188657460.1">
    <property type="nucleotide sequence ID" value="NZ_BMIH01000001.1"/>
</dbReference>
<comment type="caution">
    <text evidence="4">The sequence shown here is derived from an EMBL/GenBank/DDBJ whole genome shotgun (WGS) entry which is preliminary data.</text>
</comment>
<keyword evidence="5" id="KW-1185">Reference proteome</keyword>
<keyword evidence="1" id="KW-0645">Protease</keyword>
<dbReference type="Pfam" id="PF00574">
    <property type="entry name" value="CLP_protease"/>
    <property type="match status" value="1"/>
</dbReference>
<dbReference type="SUPFAM" id="SSF52096">
    <property type="entry name" value="ClpP/crotonase"/>
    <property type="match status" value="1"/>
</dbReference>